<evidence type="ECO:0000313" key="2">
    <source>
        <dbReference type="EMBL" id="BCJ26977.1"/>
    </source>
</evidence>
<dbReference type="InterPro" id="IPR019793">
    <property type="entry name" value="Peroxidases_heam-ligand_BS"/>
</dbReference>
<dbReference type="KEGG" id="aser:Asera_10850"/>
<gene>
    <name evidence="2" type="ORF">Asera_10850</name>
</gene>
<dbReference type="Proteomes" id="UP000680750">
    <property type="component" value="Chromosome"/>
</dbReference>
<reference evidence="2" key="1">
    <citation type="submission" date="2020-08" db="EMBL/GenBank/DDBJ databases">
        <title>Whole genome shotgun sequence of Actinocatenispora sera NBRC 101916.</title>
        <authorList>
            <person name="Komaki H."/>
            <person name="Tamura T."/>
        </authorList>
    </citation>
    <scope>NUCLEOTIDE SEQUENCE</scope>
    <source>
        <strain evidence="2">NBRC 101916</strain>
    </source>
</reference>
<proteinExistence type="predicted"/>
<dbReference type="AlphaFoldDB" id="A0A810KVQ9"/>
<sequence>MADRFERALRAGSARLAMNTRLKHPGEIRAGAERRRRHRIVAVASAVTLAIAGLGGTAYAAGWGSAPTGHPAVSPTRSATASHRPSHRASPSRRNTPSPTGSLSERPDGGQSRGPSDGGASAECDLDAMTAATIDAGGVGGGHALFTVSMTYSGAKPCTLPEKYPELTYLCGGSAQADPEYCRLPAGHGTYFDGGPAKAYGGTVRPHQTVLFDVATVSEPSAGAERTYSGLHLVTQSGGAVSITGDPVSSTGGVTVGRWYHRQN</sequence>
<organism evidence="2 3">
    <name type="scientific">Actinocatenispora sera</name>
    <dbReference type="NCBI Taxonomy" id="390989"/>
    <lineage>
        <taxon>Bacteria</taxon>
        <taxon>Bacillati</taxon>
        <taxon>Actinomycetota</taxon>
        <taxon>Actinomycetes</taxon>
        <taxon>Micromonosporales</taxon>
        <taxon>Micromonosporaceae</taxon>
        <taxon>Actinocatenispora</taxon>
    </lineage>
</organism>
<dbReference type="EMBL" id="AP023354">
    <property type="protein sequence ID" value="BCJ26977.1"/>
    <property type="molecule type" value="Genomic_DNA"/>
</dbReference>
<evidence type="ECO:0000256" key="1">
    <source>
        <dbReference type="SAM" id="MobiDB-lite"/>
    </source>
</evidence>
<dbReference type="PROSITE" id="PS00435">
    <property type="entry name" value="PEROXIDASE_1"/>
    <property type="match status" value="1"/>
</dbReference>
<evidence type="ECO:0008006" key="4">
    <source>
        <dbReference type="Google" id="ProtNLM"/>
    </source>
</evidence>
<evidence type="ECO:0000313" key="3">
    <source>
        <dbReference type="Proteomes" id="UP000680750"/>
    </source>
</evidence>
<name>A0A810KVQ9_9ACTN</name>
<protein>
    <recommendedName>
        <fullName evidence="4">DUF4232 domain-containing protein</fullName>
    </recommendedName>
</protein>
<feature type="region of interest" description="Disordered" evidence="1">
    <location>
        <begin position="67"/>
        <end position="123"/>
    </location>
</feature>
<accession>A0A810KVQ9</accession>
<keyword evidence="3" id="KW-1185">Reference proteome</keyword>